<feature type="transmembrane region" description="Helical" evidence="2">
    <location>
        <begin position="137"/>
        <end position="154"/>
    </location>
</feature>
<organism evidence="3 4">
    <name type="scientific">Desulfovibrio subterraneus</name>
    <dbReference type="NCBI Taxonomy" id="2718620"/>
    <lineage>
        <taxon>Bacteria</taxon>
        <taxon>Pseudomonadati</taxon>
        <taxon>Thermodesulfobacteriota</taxon>
        <taxon>Desulfovibrionia</taxon>
        <taxon>Desulfovibrionales</taxon>
        <taxon>Desulfovibrionaceae</taxon>
        <taxon>Desulfovibrio</taxon>
    </lineage>
</organism>
<reference evidence="3 4" key="1">
    <citation type="submission" date="2020-05" db="EMBL/GenBank/DDBJ databases">
        <title>Draft genome sequence of Desulfovibrio sp. strain HN2T.</title>
        <authorList>
            <person name="Ueno A."/>
            <person name="Tamazawa S."/>
            <person name="Tamamura S."/>
            <person name="Murakami T."/>
            <person name="Kiyama T."/>
            <person name="Inomata H."/>
            <person name="Amano Y."/>
            <person name="Miyakawa K."/>
            <person name="Tamaki H."/>
            <person name="Naganuma T."/>
            <person name="Kaneko K."/>
        </authorList>
    </citation>
    <scope>NUCLEOTIDE SEQUENCE [LARGE SCALE GENOMIC DNA]</scope>
    <source>
        <strain evidence="3 4">HN2</strain>
    </source>
</reference>
<dbReference type="RefSeq" id="WP_174404125.1">
    <property type="nucleotide sequence ID" value="NZ_BLVO01000005.1"/>
</dbReference>
<feature type="transmembrane region" description="Helical" evidence="2">
    <location>
        <begin position="20"/>
        <end position="43"/>
    </location>
</feature>
<feature type="compositionally biased region" description="Polar residues" evidence="1">
    <location>
        <begin position="110"/>
        <end position="123"/>
    </location>
</feature>
<name>A0A7J0BH49_9BACT</name>
<dbReference type="Proteomes" id="UP000503840">
    <property type="component" value="Unassembled WGS sequence"/>
</dbReference>
<dbReference type="EMBL" id="BLVO01000005">
    <property type="protein sequence ID" value="GFM32425.1"/>
    <property type="molecule type" value="Genomic_DNA"/>
</dbReference>
<sequence>MTRLISNTHSPASRRIARVWFGIMLLMTVTGMGQMPIFKRYYIADIPGLGWLADPYTVHWVHYAGAIALVGLAAWLAIMHLAGSFGYLPAQPMQMSQSGVSGQFGDVGHSGQSSQTGYSGHSGQASQTAGLTTSGKVRIALLVLIIITGYMRVAKNLPDFHWSAAMTVFIDWSHLGFAMLLGVVAVMARLRGNGAYVLRR</sequence>
<keyword evidence="2" id="KW-1133">Transmembrane helix</keyword>
<keyword evidence="4" id="KW-1185">Reference proteome</keyword>
<evidence type="ECO:0000313" key="4">
    <source>
        <dbReference type="Proteomes" id="UP000503840"/>
    </source>
</evidence>
<dbReference type="AlphaFoldDB" id="A0A7J0BH49"/>
<evidence type="ECO:0000256" key="2">
    <source>
        <dbReference type="SAM" id="Phobius"/>
    </source>
</evidence>
<feature type="transmembrane region" description="Helical" evidence="2">
    <location>
        <begin position="160"/>
        <end position="190"/>
    </location>
</feature>
<protein>
    <recommendedName>
        <fullName evidence="5">Iron-sulfur cluster-binding protein</fullName>
    </recommendedName>
</protein>
<keyword evidence="2" id="KW-0812">Transmembrane</keyword>
<gene>
    <name evidence="3" type="ORF">DSM101010T_07900</name>
</gene>
<proteinExistence type="predicted"/>
<accession>A0A7J0BH49</accession>
<feature type="transmembrane region" description="Helical" evidence="2">
    <location>
        <begin position="63"/>
        <end position="88"/>
    </location>
</feature>
<evidence type="ECO:0000313" key="3">
    <source>
        <dbReference type="EMBL" id="GFM32425.1"/>
    </source>
</evidence>
<keyword evidence="2" id="KW-0472">Membrane</keyword>
<comment type="caution">
    <text evidence="3">The sequence shown here is derived from an EMBL/GenBank/DDBJ whole genome shotgun (WGS) entry which is preliminary data.</text>
</comment>
<feature type="region of interest" description="Disordered" evidence="1">
    <location>
        <begin position="99"/>
        <end position="123"/>
    </location>
</feature>
<evidence type="ECO:0000256" key="1">
    <source>
        <dbReference type="SAM" id="MobiDB-lite"/>
    </source>
</evidence>
<evidence type="ECO:0008006" key="5">
    <source>
        <dbReference type="Google" id="ProtNLM"/>
    </source>
</evidence>